<accession>A0ABV1MUU0</accession>
<name>A0ABV1MUU0_9BACI</name>
<comment type="caution">
    <text evidence="3">The sequence shown here is derived from an EMBL/GenBank/DDBJ whole genome shotgun (WGS) entry which is preliminary data.</text>
</comment>
<gene>
    <name evidence="3" type="ORF">ABNX05_16680</name>
</gene>
<feature type="signal peptide" evidence="1">
    <location>
        <begin position="1"/>
        <end position="27"/>
    </location>
</feature>
<evidence type="ECO:0000313" key="3">
    <source>
        <dbReference type="EMBL" id="MEQ6356265.1"/>
    </source>
</evidence>
<evidence type="ECO:0000259" key="2">
    <source>
        <dbReference type="Pfam" id="PF13349"/>
    </source>
</evidence>
<dbReference type="Gene3D" id="2.160.20.120">
    <property type="match status" value="1"/>
</dbReference>
<feature type="chain" id="PRO_5046514096" evidence="1">
    <location>
        <begin position="28"/>
        <end position="278"/>
    </location>
</feature>
<evidence type="ECO:0000313" key="4">
    <source>
        <dbReference type="Proteomes" id="UP001478862"/>
    </source>
</evidence>
<protein>
    <submittedName>
        <fullName evidence="3">DUF4097 family beta strand repeat-containing protein</fullName>
    </submittedName>
</protein>
<sequence length="278" mass="30443">MNKKKKRWVVFMSVLFTTLVLNTACNAKVTGNSVNLEGQFDGKAIDNISVYSPTAKVFLEKSKDDSIHVKLSGTFSGSKEEEDKLISTMVNGSELIVKVENAGSRLWKQNKLQLDIQVPDKDYEKFVIETSSGDIKMDKHTVNILDLEASSGDIEVPSFHGLEFKIKTDSGNIDAKHLMGKGDVKASSGDVKISLDDFSESVSVETSSGDAKVYVPENAAFHIEAKTKWKKASINLPVTIVKNEDEKVIVGKVNNAETAPTLHIKTSSGKFLLDKSSK</sequence>
<keyword evidence="1" id="KW-0732">Signal</keyword>
<dbReference type="PANTHER" id="PTHR34094">
    <property type="match status" value="1"/>
</dbReference>
<dbReference type="Pfam" id="PF13349">
    <property type="entry name" value="DUF4097"/>
    <property type="match status" value="1"/>
</dbReference>
<organism evidence="3 4">
    <name type="scientific">Lysinibacillus zambalensis</name>
    <dbReference type="NCBI Taxonomy" id="3160866"/>
    <lineage>
        <taxon>Bacteria</taxon>
        <taxon>Bacillati</taxon>
        <taxon>Bacillota</taxon>
        <taxon>Bacilli</taxon>
        <taxon>Bacillales</taxon>
        <taxon>Bacillaceae</taxon>
        <taxon>Lysinibacillus</taxon>
    </lineage>
</organism>
<dbReference type="EMBL" id="JBEGDG010000013">
    <property type="protein sequence ID" value="MEQ6356265.1"/>
    <property type="molecule type" value="Genomic_DNA"/>
</dbReference>
<proteinExistence type="predicted"/>
<dbReference type="Proteomes" id="UP001478862">
    <property type="component" value="Unassembled WGS sequence"/>
</dbReference>
<dbReference type="RefSeq" id="WP_349660741.1">
    <property type="nucleotide sequence ID" value="NZ_JBEGDG010000013.1"/>
</dbReference>
<dbReference type="InterPro" id="IPR025164">
    <property type="entry name" value="Toastrack_DUF4097"/>
</dbReference>
<evidence type="ECO:0000256" key="1">
    <source>
        <dbReference type="SAM" id="SignalP"/>
    </source>
</evidence>
<keyword evidence="4" id="KW-1185">Reference proteome</keyword>
<dbReference type="PANTHER" id="PTHR34094:SF1">
    <property type="entry name" value="PROTEIN FAM185A"/>
    <property type="match status" value="1"/>
</dbReference>
<reference evidence="3 4" key="1">
    <citation type="submission" date="2024-06" db="EMBL/GenBank/DDBJ databases">
        <title>Lysinibacillus zambalefons sp. nov., a Novel Firmicute Isolated from the Poon Bato Zambales Hyperalkaline Spring.</title>
        <authorList>
            <person name="Aja J.A."/>
            <person name="Lazaro J.E.H."/>
            <person name="Llorin L.D."/>
            <person name="Lim K.R."/>
            <person name="Teodosio J."/>
            <person name="Dalisay D.S."/>
        </authorList>
    </citation>
    <scope>NUCLEOTIDE SEQUENCE [LARGE SCALE GENOMIC DNA]</scope>
    <source>
        <strain evidence="3 4">M3</strain>
    </source>
</reference>
<feature type="domain" description="DUF4097" evidence="2">
    <location>
        <begin position="45"/>
        <end position="270"/>
    </location>
</feature>